<reference evidence="1 2" key="1">
    <citation type="submission" date="2017-01" db="EMBL/GenBank/DDBJ databases">
        <title>The cable genome- insights into the physiology and evolution of filamentous bacteria capable of sulfide oxidation via long distance electron transfer.</title>
        <authorList>
            <person name="Schreiber L."/>
            <person name="Bjerg J.T."/>
            <person name="Boggild A."/>
            <person name="Van De Vossenberg J."/>
            <person name="Meysman F."/>
            <person name="Nielsen L.P."/>
            <person name="Schramm A."/>
            <person name="Kjeldsen K.U."/>
        </authorList>
    </citation>
    <scope>NUCLEOTIDE SEQUENCE [LARGE SCALE GENOMIC DNA]</scope>
    <source>
        <strain evidence="1">A1</strain>
    </source>
</reference>
<gene>
    <name evidence="1" type="ORF">VT98_13583</name>
</gene>
<name>A0A3S4T7R4_9BACT</name>
<evidence type="ECO:0000313" key="2">
    <source>
        <dbReference type="Proteomes" id="UP000288086"/>
    </source>
</evidence>
<protein>
    <submittedName>
        <fullName evidence="1">Uncharacterized protein</fullName>
    </submittedName>
</protein>
<evidence type="ECO:0000313" key="1">
    <source>
        <dbReference type="EMBL" id="RWX44827.1"/>
    </source>
</evidence>
<organism evidence="1 2">
    <name type="scientific">Candidatus Electrothrix communis</name>
    <dbReference type="NCBI Taxonomy" id="1859133"/>
    <lineage>
        <taxon>Bacteria</taxon>
        <taxon>Pseudomonadati</taxon>
        <taxon>Thermodesulfobacteriota</taxon>
        <taxon>Desulfobulbia</taxon>
        <taxon>Desulfobulbales</taxon>
        <taxon>Desulfobulbaceae</taxon>
        <taxon>Candidatus Electrothrix</taxon>
    </lineage>
</organism>
<proteinExistence type="predicted"/>
<sequence length="87" mass="9478">MHLLGCHALRCLEELKALQRKGEARAACIAATATTNKGAIAWLKGKVEERPVFIRRARAGRTMLQPGPVTTGVEQVKMEENKGAPQL</sequence>
<dbReference type="AlphaFoldDB" id="A0A3S4T7R4"/>
<keyword evidence="2" id="KW-1185">Reference proteome</keyword>
<accession>A0A3S4T7R4</accession>
<feature type="non-terminal residue" evidence="1">
    <location>
        <position position="87"/>
    </location>
</feature>
<dbReference type="EMBL" id="MTKP01000358">
    <property type="protein sequence ID" value="RWX44827.1"/>
    <property type="molecule type" value="Genomic_DNA"/>
</dbReference>
<dbReference type="Proteomes" id="UP000288086">
    <property type="component" value="Unassembled WGS sequence"/>
</dbReference>
<comment type="caution">
    <text evidence="1">The sequence shown here is derived from an EMBL/GenBank/DDBJ whole genome shotgun (WGS) entry which is preliminary data.</text>
</comment>